<feature type="transmembrane region" description="Helical" evidence="5">
    <location>
        <begin position="230"/>
        <end position="249"/>
    </location>
</feature>
<sequence>MNPYLYLHRDTPLHRLDPRTKMFLLLGTFVLAFLFPNPLYGLGVLAFVLAAGYVARSLENLRRIRFVLAMIAVMTVVLWSLFGSGRTPLLWFVELEAVLYGLGTALRIDNTIIAGMIFLSTTRNEEIAVGLVRLGIPYRFAFAVSTALRLVPTIAATGSTIGQAQRSRGLDLDSGNLLERIRKHVPLLVPVFVSTIRSTNTFSMALESKGFGAGRERTYFLQLTIRREDVLAMAGMALLVAAAVALRLAGYGGVEGFSR</sequence>
<keyword evidence="3 5" id="KW-1133">Transmembrane helix</keyword>
<keyword evidence="7" id="KW-1185">Reference proteome</keyword>
<dbReference type="InterPro" id="IPR003339">
    <property type="entry name" value="ABC/ECF_trnsptr_transmembrane"/>
</dbReference>
<keyword evidence="4 5" id="KW-0472">Membrane</keyword>
<name>A0A510HJQ8_9ACTN</name>
<evidence type="ECO:0000256" key="4">
    <source>
        <dbReference type="ARBA" id="ARBA00023136"/>
    </source>
</evidence>
<feature type="transmembrane region" description="Helical" evidence="5">
    <location>
        <begin position="66"/>
        <end position="85"/>
    </location>
</feature>
<dbReference type="Proteomes" id="UP000318065">
    <property type="component" value="Chromosome"/>
</dbReference>
<gene>
    <name evidence="6" type="ORF">RxyAA322_21030</name>
</gene>
<dbReference type="CDD" id="cd16914">
    <property type="entry name" value="EcfT"/>
    <property type="match status" value="1"/>
</dbReference>
<evidence type="ECO:0000313" key="6">
    <source>
        <dbReference type="EMBL" id="BBL80249.1"/>
    </source>
</evidence>
<dbReference type="GO" id="GO:0005886">
    <property type="term" value="C:plasma membrane"/>
    <property type="evidence" value="ECO:0007669"/>
    <property type="project" value="TreeGrafter"/>
</dbReference>
<dbReference type="AlphaFoldDB" id="A0A510HJQ8"/>
<dbReference type="PANTHER" id="PTHR33514:SF13">
    <property type="entry name" value="PROTEIN ABCI12, CHLOROPLASTIC"/>
    <property type="match status" value="1"/>
</dbReference>
<evidence type="ECO:0000313" key="7">
    <source>
        <dbReference type="Proteomes" id="UP000318065"/>
    </source>
</evidence>
<dbReference type="OrthoDB" id="6400at2"/>
<proteinExistence type="predicted"/>
<dbReference type="RefSeq" id="WP_143528281.1">
    <property type="nucleotide sequence ID" value="NZ_AP019791.1"/>
</dbReference>
<dbReference type="PANTHER" id="PTHR33514">
    <property type="entry name" value="PROTEIN ABCI12, CHLOROPLASTIC"/>
    <property type="match status" value="1"/>
</dbReference>
<organism evidence="6 7">
    <name type="scientific">Rubrobacter xylanophilus</name>
    <dbReference type="NCBI Taxonomy" id="49319"/>
    <lineage>
        <taxon>Bacteria</taxon>
        <taxon>Bacillati</taxon>
        <taxon>Actinomycetota</taxon>
        <taxon>Rubrobacteria</taxon>
        <taxon>Rubrobacterales</taxon>
        <taxon>Rubrobacteraceae</taxon>
        <taxon>Rubrobacter</taxon>
    </lineage>
</organism>
<evidence type="ECO:0000256" key="2">
    <source>
        <dbReference type="ARBA" id="ARBA00022692"/>
    </source>
</evidence>
<reference evidence="6" key="1">
    <citation type="journal article" date="2019" name="Microbiol. Resour. Announc.">
        <title>Complete Genome Sequence of Rubrobacter xylanophilus Strain AA3-22, Isolated from Arima Onsen in Japan.</title>
        <authorList>
            <person name="Tomariguchi N."/>
            <person name="Miyazaki K."/>
        </authorList>
    </citation>
    <scope>NUCLEOTIDE SEQUENCE [LARGE SCALE GENOMIC DNA]</scope>
    <source>
        <strain evidence="6">AA3-22</strain>
    </source>
</reference>
<dbReference type="Pfam" id="PF02361">
    <property type="entry name" value="CbiQ"/>
    <property type="match status" value="1"/>
</dbReference>
<evidence type="ECO:0000256" key="5">
    <source>
        <dbReference type="SAM" id="Phobius"/>
    </source>
</evidence>
<accession>A0A510HJQ8</accession>
<comment type="subcellular location">
    <subcellularLocation>
        <location evidence="1">Membrane</location>
        <topology evidence="1">Multi-pass membrane protein</topology>
    </subcellularLocation>
</comment>
<protein>
    <submittedName>
        <fullName evidence="6">Cobalt ABC transporter permease</fullName>
    </submittedName>
</protein>
<evidence type="ECO:0000256" key="3">
    <source>
        <dbReference type="ARBA" id="ARBA00022989"/>
    </source>
</evidence>
<keyword evidence="2 5" id="KW-0812">Transmembrane</keyword>
<dbReference type="EMBL" id="AP019791">
    <property type="protein sequence ID" value="BBL80249.1"/>
    <property type="molecule type" value="Genomic_DNA"/>
</dbReference>
<feature type="transmembrane region" description="Helical" evidence="5">
    <location>
        <begin position="22"/>
        <end position="54"/>
    </location>
</feature>
<feature type="transmembrane region" description="Helical" evidence="5">
    <location>
        <begin position="97"/>
        <end position="119"/>
    </location>
</feature>
<evidence type="ECO:0000256" key="1">
    <source>
        <dbReference type="ARBA" id="ARBA00004141"/>
    </source>
</evidence>